<dbReference type="PANTHER" id="PTHR45835">
    <property type="entry name" value="YALI0A06105P"/>
    <property type="match status" value="1"/>
</dbReference>
<sequence>MLVLWGDTRGCTPLGSVWLVYYAGKVLLQMLKSGFENDCSVNDFIESLPNSNRKNSILVVVDHLTKYGHFLALSHPYTAKEVAQEYLNNVYKLHGMPGSIISDRDRIFVSNFWQDLFRQAGTKLLLSTVYHPQTDGQTEWLPLAEWWYNSSFHSSIQLTPYEALYGQPPPTFMPYLAGASSVAIVDRSLQARRPPKSCCIFT</sequence>
<proteinExistence type="predicted"/>
<evidence type="ECO:0000313" key="3">
    <source>
        <dbReference type="Proteomes" id="UP000325315"/>
    </source>
</evidence>
<name>A0A5B6W6I5_9ROSI</name>
<gene>
    <name evidence="2" type="ORF">EPI10_010825</name>
</gene>
<keyword evidence="2" id="KW-0808">Transferase</keyword>
<accession>A0A5B6W6I5</accession>
<dbReference type="InterPro" id="IPR012337">
    <property type="entry name" value="RNaseH-like_sf"/>
</dbReference>
<dbReference type="PROSITE" id="PS50994">
    <property type="entry name" value="INTEGRASE"/>
    <property type="match status" value="1"/>
</dbReference>
<feature type="domain" description="Integrase catalytic" evidence="1">
    <location>
        <begin position="9"/>
        <end position="139"/>
    </location>
</feature>
<reference evidence="3" key="1">
    <citation type="journal article" date="2019" name="Plant Biotechnol. J.">
        <title>Genome sequencing of the Australian wild diploid species Gossypium australe highlights disease resistance and delayed gland morphogenesis.</title>
        <authorList>
            <person name="Cai Y."/>
            <person name="Cai X."/>
            <person name="Wang Q."/>
            <person name="Wang P."/>
            <person name="Zhang Y."/>
            <person name="Cai C."/>
            <person name="Xu Y."/>
            <person name="Wang K."/>
            <person name="Zhou Z."/>
            <person name="Wang C."/>
            <person name="Geng S."/>
            <person name="Li B."/>
            <person name="Dong Q."/>
            <person name="Hou Y."/>
            <person name="Wang H."/>
            <person name="Ai P."/>
            <person name="Liu Z."/>
            <person name="Yi F."/>
            <person name="Sun M."/>
            <person name="An G."/>
            <person name="Cheng J."/>
            <person name="Zhang Y."/>
            <person name="Shi Q."/>
            <person name="Xie Y."/>
            <person name="Shi X."/>
            <person name="Chang Y."/>
            <person name="Huang F."/>
            <person name="Chen Y."/>
            <person name="Hong S."/>
            <person name="Mi L."/>
            <person name="Sun Q."/>
            <person name="Zhang L."/>
            <person name="Zhou B."/>
            <person name="Peng R."/>
            <person name="Zhang X."/>
            <person name="Liu F."/>
        </authorList>
    </citation>
    <scope>NUCLEOTIDE SEQUENCE [LARGE SCALE GENOMIC DNA]</scope>
    <source>
        <strain evidence="3">cv. PA1801</strain>
    </source>
</reference>
<keyword evidence="3" id="KW-1185">Reference proteome</keyword>
<protein>
    <submittedName>
        <fullName evidence="2">Reverse transcriptase</fullName>
    </submittedName>
</protein>
<dbReference type="AlphaFoldDB" id="A0A5B6W6I5"/>
<dbReference type="InterPro" id="IPR001584">
    <property type="entry name" value="Integrase_cat-core"/>
</dbReference>
<dbReference type="EMBL" id="SMMG02000004">
    <property type="protein sequence ID" value="KAA3476893.1"/>
    <property type="molecule type" value="Genomic_DNA"/>
</dbReference>
<dbReference type="PANTHER" id="PTHR45835:SF104">
    <property type="entry name" value="PROTEIN NYNRIN-LIKE"/>
    <property type="match status" value="1"/>
</dbReference>
<dbReference type="GO" id="GO:0003964">
    <property type="term" value="F:RNA-directed DNA polymerase activity"/>
    <property type="evidence" value="ECO:0007669"/>
    <property type="project" value="UniProtKB-KW"/>
</dbReference>
<organism evidence="2 3">
    <name type="scientific">Gossypium australe</name>
    <dbReference type="NCBI Taxonomy" id="47621"/>
    <lineage>
        <taxon>Eukaryota</taxon>
        <taxon>Viridiplantae</taxon>
        <taxon>Streptophyta</taxon>
        <taxon>Embryophyta</taxon>
        <taxon>Tracheophyta</taxon>
        <taxon>Spermatophyta</taxon>
        <taxon>Magnoliopsida</taxon>
        <taxon>eudicotyledons</taxon>
        <taxon>Gunneridae</taxon>
        <taxon>Pentapetalae</taxon>
        <taxon>rosids</taxon>
        <taxon>malvids</taxon>
        <taxon>Malvales</taxon>
        <taxon>Malvaceae</taxon>
        <taxon>Malvoideae</taxon>
        <taxon>Gossypium</taxon>
    </lineage>
</organism>
<dbReference type="GO" id="GO:0003676">
    <property type="term" value="F:nucleic acid binding"/>
    <property type="evidence" value="ECO:0007669"/>
    <property type="project" value="InterPro"/>
</dbReference>
<dbReference type="Gene3D" id="3.30.420.10">
    <property type="entry name" value="Ribonuclease H-like superfamily/Ribonuclease H"/>
    <property type="match status" value="1"/>
</dbReference>
<dbReference type="SUPFAM" id="SSF53098">
    <property type="entry name" value="Ribonuclease H-like"/>
    <property type="match status" value="1"/>
</dbReference>
<comment type="caution">
    <text evidence="2">The sequence shown here is derived from an EMBL/GenBank/DDBJ whole genome shotgun (WGS) entry which is preliminary data.</text>
</comment>
<dbReference type="GO" id="GO:0015074">
    <property type="term" value="P:DNA integration"/>
    <property type="evidence" value="ECO:0007669"/>
    <property type="project" value="InterPro"/>
</dbReference>
<keyword evidence="2" id="KW-0548">Nucleotidyltransferase</keyword>
<evidence type="ECO:0000313" key="2">
    <source>
        <dbReference type="EMBL" id="KAA3476893.1"/>
    </source>
</evidence>
<dbReference type="Proteomes" id="UP000325315">
    <property type="component" value="Unassembled WGS sequence"/>
</dbReference>
<dbReference type="OrthoDB" id="5554229at2759"/>
<dbReference type="InterPro" id="IPR036397">
    <property type="entry name" value="RNaseH_sf"/>
</dbReference>
<evidence type="ECO:0000259" key="1">
    <source>
        <dbReference type="PROSITE" id="PS50994"/>
    </source>
</evidence>
<keyword evidence="2" id="KW-0695">RNA-directed DNA polymerase</keyword>